<evidence type="ECO:0000313" key="2">
    <source>
        <dbReference type="Proteomes" id="UP001642464"/>
    </source>
</evidence>
<sequence length="542" mass="59736">ASADQIEFVLDALQQPDGAPLARALTSSGGRALRDALGRLDANDPAGRMRAIVESIAVREKALRSLMDGDDGPALVRAVATRYAPDAELGSTQAIDRSAREAIAFSRALADGWDKTSRSAITNRLRERQDEDLTGVLVVLLGEAPDACDADAALRERIAEMAESGLRHRVSMERESATQAANAGEAERWAVTVLLLIEMARSESDPIERGLVLDAALSLLTRHDSRQLIAALSAERRGSLRRSLTSLDSENPVGLRGYTRRLAQQRLDAVQQQVLKVAEPFAGLDTLLADHGSHRAGVVGPLGRQRAEDLREFRAVTRHEVFEFEGMARWHALLPPTEARQGVPLEELDRKWQRARNLMVHSDRLWAHQDAPRLHDMLLDLMMRDATGVVRLVHADTQRLAHADRERRWRLRESLVGLGEDRPELDAGRLDRLARTFLAVDGGDDARDRRAHLAEQLDRFHGLSTAGRHVLEQDHGIARLQLALDLLGRAVVLLRVANEDRGQAKPQRAGGHERDAPEFSAGQAVGRIGMGTQQVGSLFCEK</sequence>
<feature type="non-terminal residue" evidence="1">
    <location>
        <position position="1"/>
    </location>
</feature>
<reference evidence="1 2" key="1">
    <citation type="submission" date="2024-02" db="EMBL/GenBank/DDBJ databases">
        <authorList>
            <person name="Chen Y."/>
            <person name="Shah S."/>
            <person name="Dougan E. K."/>
            <person name="Thang M."/>
            <person name="Chan C."/>
        </authorList>
    </citation>
    <scope>NUCLEOTIDE SEQUENCE [LARGE SCALE GENOMIC DNA]</scope>
</reference>
<name>A0ABP0MMX6_9DINO</name>
<comment type="caution">
    <text evidence="1">The sequence shown here is derived from an EMBL/GenBank/DDBJ whole genome shotgun (WGS) entry which is preliminary data.</text>
</comment>
<proteinExistence type="predicted"/>
<protein>
    <submittedName>
        <fullName evidence="1">Uncharacterized protein</fullName>
    </submittedName>
</protein>
<organism evidence="1 2">
    <name type="scientific">Durusdinium trenchii</name>
    <dbReference type="NCBI Taxonomy" id="1381693"/>
    <lineage>
        <taxon>Eukaryota</taxon>
        <taxon>Sar</taxon>
        <taxon>Alveolata</taxon>
        <taxon>Dinophyceae</taxon>
        <taxon>Suessiales</taxon>
        <taxon>Symbiodiniaceae</taxon>
        <taxon>Durusdinium</taxon>
    </lineage>
</organism>
<dbReference type="Proteomes" id="UP001642464">
    <property type="component" value="Unassembled WGS sequence"/>
</dbReference>
<dbReference type="EMBL" id="CAXAMM010022951">
    <property type="protein sequence ID" value="CAK9052842.1"/>
    <property type="molecule type" value="Genomic_DNA"/>
</dbReference>
<feature type="non-terminal residue" evidence="1">
    <location>
        <position position="542"/>
    </location>
</feature>
<gene>
    <name evidence="1" type="ORF">SCF082_LOCUS28868</name>
</gene>
<keyword evidence="2" id="KW-1185">Reference proteome</keyword>
<evidence type="ECO:0000313" key="1">
    <source>
        <dbReference type="EMBL" id="CAK9052842.1"/>
    </source>
</evidence>
<accession>A0ABP0MMX6</accession>